<dbReference type="Proteomes" id="UP000707451">
    <property type="component" value="Unassembled WGS sequence"/>
</dbReference>
<proteinExistence type="predicted"/>
<evidence type="ECO:0000256" key="1">
    <source>
        <dbReference type="SAM" id="MobiDB-lite"/>
    </source>
</evidence>
<sequence length="421" mass="46565">MKANNIKIFQETATRLEKRARSTERSEEYVDNEMRKLLSRYKFEYRETALDHSSRTMARDFQALDPDPLPIAKHTTSSIADSTMSTPSVTSSTSAIASSTDDPTLSTDGLTSFTSSTNATPITTTEAGEGHHVFFDPSTAVAIMLKIAGVDVGAGFKEFQCEAASIVNDMTKKLTLERLPMFMACNYILHLDLDLPGVDEDDMDRVRESLHGFQTLTFDGLMEASSVDIAFRLHNEDTQAHASLDALMSMVFPASHRNVELSWANRASIGSRDRRGDSNKPDATIVKDTSVVGFVEIKPPGEERLERVFLDGQWALDTFAKDSIDYHIRHGRGLKTIPCLQVFGFQLILYKLEFTSGLYVWQHVGAAYLPRDMNDHGTIAGSIALLHTFMSGKKDFNVTSHSNSKSTGTSQSLSALQDNPT</sequence>
<feature type="region of interest" description="Disordered" evidence="1">
    <location>
        <begin position="77"/>
        <end position="112"/>
    </location>
</feature>
<keyword evidence="3" id="KW-1185">Reference proteome</keyword>
<feature type="compositionally biased region" description="Low complexity" evidence="1">
    <location>
        <begin position="82"/>
        <end position="104"/>
    </location>
</feature>
<dbReference type="AlphaFoldDB" id="A0A9P8BYC2"/>
<dbReference type="OrthoDB" id="2448378at2759"/>
<feature type="region of interest" description="Disordered" evidence="1">
    <location>
        <begin position="400"/>
        <end position="421"/>
    </location>
</feature>
<evidence type="ECO:0000313" key="2">
    <source>
        <dbReference type="EMBL" id="KAG9072925.1"/>
    </source>
</evidence>
<gene>
    <name evidence="2" type="ORF">KI688_000706</name>
</gene>
<reference evidence="2" key="1">
    <citation type="submission" date="2021-06" db="EMBL/GenBank/DDBJ databases">
        <title>Genome Sequence of Mortierella hyaline Strain SCG-10, a Cold-Adapted, Nitrate-Reducing Fungus Isolated from Soil in Minnesota, USA.</title>
        <authorList>
            <person name="Aldossari N."/>
        </authorList>
    </citation>
    <scope>NUCLEOTIDE SEQUENCE</scope>
    <source>
        <strain evidence="2">SCG-10</strain>
    </source>
</reference>
<dbReference type="EMBL" id="JAHRHY010000001">
    <property type="protein sequence ID" value="KAG9072925.1"/>
    <property type="molecule type" value="Genomic_DNA"/>
</dbReference>
<organism evidence="2 3">
    <name type="scientific">Linnemannia hyalina</name>
    <dbReference type="NCBI Taxonomy" id="64524"/>
    <lineage>
        <taxon>Eukaryota</taxon>
        <taxon>Fungi</taxon>
        <taxon>Fungi incertae sedis</taxon>
        <taxon>Mucoromycota</taxon>
        <taxon>Mortierellomycotina</taxon>
        <taxon>Mortierellomycetes</taxon>
        <taxon>Mortierellales</taxon>
        <taxon>Mortierellaceae</taxon>
        <taxon>Linnemannia</taxon>
    </lineage>
</organism>
<comment type="caution">
    <text evidence="2">The sequence shown here is derived from an EMBL/GenBank/DDBJ whole genome shotgun (WGS) entry which is preliminary data.</text>
</comment>
<name>A0A9P8BYC2_9FUNG</name>
<protein>
    <submittedName>
        <fullName evidence="2">Uncharacterized protein</fullName>
    </submittedName>
</protein>
<accession>A0A9P8BYC2</accession>
<evidence type="ECO:0000313" key="3">
    <source>
        <dbReference type="Proteomes" id="UP000707451"/>
    </source>
</evidence>